<dbReference type="AlphaFoldDB" id="A0A2T1D977"/>
<name>A0A2T1D977_9CYAN</name>
<sequence length="1201" mass="130105">MHYLSSVKFGLSLITSTFGAITLASVSRAVELPPASEALAAVSTIGNSTETAPLLPNSLDLAATLNLTPVKPSAKNSQTAQVPEPTPREQTPSPRDVAPIAPPASPQAPASTPTPPGGSVAPVANPTSTKAPIVRVELIPASTSRVPADGRSTVTLSGQIVDESGAPVNVDATVTLTSSAGKFIGADADTDRAGFQVMARQGRFSVELQSTLEPKKVRVRAAIDEPKKDLKLTEPPFAFPTTLPGQSDSENLEAYTDVEFITNLRPSLVSGVINVRIGAGGTDFYSRYRDFLPPGVDGTRFDVSTAIFATGKVGDWLFTGAFNNQRPLNETCDGTTRLFRDLQFCDQNYPTYGDSSTVDYLTPSIDSVYFKLEQTAPGGGQNYAMWGDYRTEEFATASQYFTATTRQLHGFKANYNFGDLQATLAYGNNLDGFQRDTIAANGTSGYYFLSRRLLIGGSENVFIETEEINRPGSVVERVPLYRIKDYEIDYDRGSIIFRRPIQATEFDLFGRVLVRRIVVTYEYEGIGTGGTDLYAGRLQYNFSREAKRESWAGLSYLREDKGSQDFELFGVDALYSFGKDGQIVAEYARSNNANPFSDKVSGSAYRVEAKATLAPGLLTRAYYRSTDENFSNNATFSFTPGQTRFGANVAAKVGENTQFRAQIDREVNFGIASVNTIGLVDAFDLSTNVFCTTPGVSPCGQEPLRAGRVDNSLTTISAGVEQKFGIVTASLDWVNRSREDRVTNNLDGDSNQLVSRLSVPFNDRLTFRAQNELSLGSDDSLYPDRTTLGLDWKVYPGVTMRLAQQFLSGGQFSNNSITSLETLVDQRLSDDTSITGRYAVLSGVNGGVTGQGAIGLNHRIVLSPGLRINLGYERIFGDIFAYTGAGQQFAQPYAVGQSSASLGVTSGDSYSVGVEYTDNPDFKASARFERRNSDLGNNTVWSAGAAGKVSPALTALVRFQQANASNQLLTGLGDTSNVKVGLAYRDPNSDKFNMLFRYEYRQNPGVNPTTLLFGSGTGSKVHLGSIEAIYAPNFRWEFFGKYALRSTQSYSARDLVGTNFISLSQLRATYRLGYNWDLGGEVRWIGQSITGFNEVGFLLEVGYYLTPNLRVAAGYSFGDINNDRDFDGSRSQGGFYAALSFKVNELFNGFGLQKVAPPQQQESQIKPTATLPPTQSQIPGIAPAATLQQTPTANVVVGEGQ</sequence>
<evidence type="ECO:0008006" key="4">
    <source>
        <dbReference type="Google" id="ProtNLM"/>
    </source>
</evidence>
<proteinExistence type="predicted"/>
<dbReference type="Gene3D" id="2.60.40.10">
    <property type="entry name" value="Immunoglobulins"/>
    <property type="match status" value="1"/>
</dbReference>
<dbReference type="Proteomes" id="UP000238634">
    <property type="component" value="Unassembled WGS sequence"/>
</dbReference>
<protein>
    <recommendedName>
        <fullName evidence="4">TonB-dependent receptor</fullName>
    </recommendedName>
</protein>
<keyword evidence="3" id="KW-1185">Reference proteome</keyword>
<evidence type="ECO:0000256" key="1">
    <source>
        <dbReference type="SAM" id="MobiDB-lite"/>
    </source>
</evidence>
<feature type="region of interest" description="Disordered" evidence="1">
    <location>
        <begin position="71"/>
        <end position="126"/>
    </location>
</feature>
<accession>A0A2T1D977</accession>
<dbReference type="InterPro" id="IPR013783">
    <property type="entry name" value="Ig-like_fold"/>
</dbReference>
<evidence type="ECO:0000313" key="2">
    <source>
        <dbReference type="EMBL" id="PSB17062.1"/>
    </source>
</evidence>
<feature type="compositionally biased region" description="Pro residues" evidence="1">
    <location>
        <begin position="100"/>
        <end position="116"/>
    </location>
</feature>
<dbReference type="SUPFAM" id="SSF56935">
    <property type="entry name" value="Porins"/>
    <property type="match status" value="2"/>
</dbReference>
<gene>
    <name evidence="2" type="ORF">C7B65_19820</name>
</gene>
<reference evidence="2 3" key="1">
    <citation type="submission" date="2018-02" db="EMBL/GenBank/DDBJ databases">
        <authorList>
            <person name="Cohen D.B."/>
            <person name="Kent A.D."/>
        </authorList>
    </citation>
    <scope>NUCLEOTIDE SEQUENCE [LARGE SCALE GENOMIC DNA]</scope>
    <source>
        <strain evidence="2 3">ULC007</strain>
    </source>
</reference>
<reference evidence="2 3" key="2">
    <citation type="submission" date="2018-03" db="EMBL/GenBank/DDBJ databases">
        <title>The ancient ancestry and fast evolution of plastids.</title>
        <authorList>
            <person name="Moore K.R."/>
            <person name="Magnabosco C."/>
            <person name="Momper L."/>
            <person name="Gold D.A."/>
            <person name="Bosak T."/>
            <person name="Fournier G.P."/>
        </authorList>
    </citation>
    <scope>NUCLEOTIDE SEQUENCE [LARGE SCALE GENOMIC DNA]</scope>
    <source>
        <strain evidence="2 3">ULC007</strain>
    </source>
</reference>
<organism evidence="2 3">
    <name type="scientific">Phormidesmis priestleyi ULC007</name>
    <dbReference type="NCBI Taxonomy" id="1920490"/>
    <lineage>
        <taxon>Bacteria</taxon>
        <taxon>Bacillati</taxon>
        <taxon>Cyanobacteriota</taxon>
        <taxon>Cyanophyceae</taxon>
        <taxon>Leptolyngbyales</taxon>
        <taxon>Leptolyngbyaceae</taxon>
        <taxon>Phormidesmis</taxon>
    </lineage>
</organism>
<evidence type="ECO:0000313" key="3">
    <source>
        <dbReference type="Proteomes" id="UP000238634"/>
    </source>
</evidence>
<dbReference type="EMBL" id="PVWG01000033">
    <property type="protein sequence ID" value="PSB17062.1"/>
    <property type="molecule type" value="Genomic_DNA"/>
</dbReference>
<comment type="caution">
    <text evidence="2">The sequence shown here is derived from an EMBL/GenBank/DDBJ whole genome shotgun (WGS) entry which is preliminary data.</text>
</comment>
<dbReference type="STRING" id="1920490.GCA_001895925_01962"/>
<dbReference type="RefSeq" id="WP_073074375.1">
    <property type="nucleotide sequence ID" value="NZ_MPPI01000035.1"/>
</dbReference>